<dbReference type="GO" id="GO:0005975">
    <property type="term" value="P:carbohydrate metabolic process"/>
    <property type="evidence" value="ECO:0007669"/>
    <property type="project" value="InterPro"/>
</dbReference>
<feature type="signal peptide" evidence="5">
    <location>
        <begin position="1"/>
        <end position="18"/>
    </location>
</feature>
<dbReference type="Proteomes" id="UP000825051">
    <property type="component" value="Chromosome"/>
</dbReference>
<dbReference type="SUPFAM" id="SSF48208">
    <property type="entry name" value="Six-hairpin glycosidases"/>
    <property type="match status" value="1"/>
</dbReference>
<dbReference type="SMART" id="SM00710">
    <property type="entry name" value="PbH1"/>
    <property type="match status" value="4"/>
</dbReference>
<gene>
    <name evidence="6" type="ORF">K0B96_10760</name>
</gene>
<dbReference type="InterPro" id="IPR011050">
    <property type="entry name" value="Pectin_lyase_fold/virulence"/>
</dbReference>
<keyword evidence="7" id="KW-1185">Reference proteome</keyword>
<reference evidence="6" key="1">
    <citation type="submission" date="2021-08" db="EMBL/GenBank/DDBJ databases">
        <title>Genome of a novel bacterium of the phylum Verrucomicrobia, Oleiharenicola sp. KSB-15.</title>
        <authorList>
            <person name="Chung J.-H."/>
            <person name="Ahn J.-H."/>
            <person name="Yoon Y."/>
            <person name="Kim D.-Y."/>
            <person name="An S.-H."/>
            <person name="Park I."/>
            <person name="Yeon J."/>
        </authorList>
    </citation>
    <scope>NUCLEOTIDE SEQUENCE</scope>
    <source>
        <strain evidence="6">KSB-15</strain>
    </source>
</reference>
<sequence length="856" mass="94241">MKLRLLASFLLTFSALWAADPAPGQFSGAAPLEWSQRLARSEMARRGDSLFYGGSNPRARWDYTSSLFGLALLKLGAATGESDYINYGAKTAESFVAADGTIRTYKQADYNLDMMPPGKVLLTRWEDGVREPRFRTALATLRAQITHQPRTSEGGFWHKQRYPDQMWLDGVFMASPFLAQYGRVFGEPALFDDVARQILLMDRHGYDAKTGLHFHAWDEKHAQAWANPQTGQSPNFWSRAEGWYAMALVDSLDFLPPTQPDVDQINDVLRRVADGIVRWQDPASGLWWQVTDQGDRAGNYLEATGSSMFVYALAKGINRGYLPREKYLPAVLRGYAGLIRDFIRTDADGRVNLTHCCEVAGLGYTNSKGRARDGSFDYYVSEPVIENDLKGVGPFILAGIEVQQLLASSAAPVAVRGWGDLDAVLARIQAPEFPAHDFPITDFGAKPGADATAAIRAAIAACHAAGGGRVVVPAGEWLTGAVHLLSNVNLHVTKGATLKFSTRPDDYPVVFTRWEGVEAMSYSPLIYAFEQENIAVTGEGTLDGQADWSNWWAWNKKEKGKKTLQTAARDRLNKMGEAGVPVAERVFGPGSFLRPNFIQPYRCKNVLIEGVTIVRSPMWEIHPVLSQNITVRGVQIHSHGPNNDGCDPESSRDILIERCVFDTGDDCIAIKSGRNNDGRRVNVPSENIVVRDCTMLDGHGGVVLGSEISGSVRNVFIENCRMDSPHLERALRFKSNARRGGVLENVFMRNVTVGRVLEAVLTIDLIYEEGAQGSHPPTVRNVSLDHVTSAASPRVLWVAGFEGATIDDIRLTDCTFNNVTETDLVRHAGRLTFTRTSVEPARKARSLSSPSVAPNP</sequence>
<name>A0A8F9XK38_9BACT</name>
<keyword evidence="2 4" id="KW-0378">Hydrolase</keyword>
<dbReference type="InterPro" id="IPR012334">
    <property type="entry name" value="Pectin_lyas_fold"/>
</dbReference>
<evidence type="ECO:0000256" key="4">
    <source>
        <dbReference type="RuleBase" id="RU361169"/>
    </source>
</evidence>
<dbReference type="AlphaFoldDB" id="A0A8F9XK38"/>
<dbReference type="SUPFAM" id="SSF51126">
    <property type="entry name" value="Pectin lyase-like"/>
    <property type="match status" value="1"/>
</dbReference>
<organism evidence="6 7">
    <name type="scientific">Horticoccus luteus</name>
    <dbReference type="NCBI Taxonomy" id="2862869"/>
    <lineage>
        <taxon>Bacteria</taxon>
        <taxon>Pseudomonadati</taxon>
        <taxon>Verrucomicrobiota</taxon>
        <taxon>Opitutia</taxon>
        <taxon>Opitutales</taxon>
        <taxon>Opitutaceae</taxon>
        <taxon>Horticoccus</taxon>
    </lineage>
</organism>
<proteinExistence type="inferred from homology"/>
<protein>
    <submittedName>
        <fullName evidence="6">Glycoside hydrolase family 88 protein</fullName>
    </submittedName>
</protein>
<evidence type="ECO:0000256" key="5">
    <source>
        <dbReference type="SAM" id="SignalP"/>
    </source>
</evidence>
<dbReference type="InterPro" id="IPR006626">
    <property type="entry name" value="PbH1"/>
</dbReference>
<keyword evidence="3 4" id="KW-0326">Glycosidase</keyword>
<evidence type="ECO:0000313" key="7">
    <source>
        <dbReference type="Proteomes" id="UP000825051"/>
    </source>
</evidence>
<dbReference type="InterPro" id="IPR000743">
    <property type="entry name" value="Glyco_hydro_28"/>
</dbReference>
<evidence type="ECO:0000313" key="6">
    <source>
        <dbReference type="EMBL" id="QYM77801.1"/>
    </source>
</evidence>
<dbReference type="InterPro" id="IPR012341">
    <property type="entry name" value="6hp_glycosidase-like_sf"/>
</dbReference>
<dbReference type="KEGG" id="ole:K0B96_10760"/>
<accession>A0A8F9XK38</accession>
<dbReference type="Gene3D" id="2.160.20.10">
    <property type="entry name" value="Single-stranded right-handed beta-helix, Pectin lyase-like"/>
    <property type="match status" value="1"/>
</dbReference>
<dbReference type="EMBL" id="CP080507">
    <property type="protein sequence ID" value="QYM77801.1"/>
    <property type="molecule type" value="Genomic_DNA"/>
</dbReference>
<dbReference type="Pfam" id="PF00295">
    <property type="entry name" value="Glyco_hydro_28"/>
    <property type="match status" value="1"/>
</dbReference>
<dbReference type="InterPro" id="IPR008928">
    <property type="entry name" value="6-hairpin_glycosidase_sf"/>
</dbReference>
<dbReference type="PANTHER" id="PTHR33886">
    <property type="entry name" value="UNSATURATED RHAMNOGALACTURONAN HYDROLASE (EUROFUNG)"/>
    <property type="match status" value="1"/>
</dbReference>
<dbReference type="InterPro" id="IPR010905">
    <property type="entry name" value="Glyco_hydro_88"/>
</dbReference>
<dbReference type="Pfam" id="PF07470">
    <property type="entry name" value="Glyco_hydro_88"/>
    <property type="match status" value="1"/>
</dbReference>
<dbReference type="GO" id="GO:0004650">
    <property type="term" value="F:polygalacturonase activity"/>
    <property type="evidence" value="ECO:0007669"/>
    <property type="project" value="InterPro"/>
</dbReference>
<dbReference type="InterPro" id="IPR052043">
    <property type="entry name" value="PolySaccharide_Degr_Enz"/>
</dbReference>
<evidence type="ECO:0000256" key="3">
    <source>
        <dbReference type="ARBA" id="ARBA00023295"/>
    </source>
</evidence>
<comment type="similarity">
    <text evidence="1 4">Belongs to the glycosyl hydrolase 28 family.</text>
</comment>
<keyword evidence="5" id="KW-0732">Signal</keyword>
<dbReference type="Gene3D" id="1.50.10.10">
    <property type="match status" value="1"/>
</dbReference>
<evidence type="ECO:0000256" key="1">
    <source>
        <dbReference type="ARBA" id="ARBA00008834"/>
    </source>
</evidence>
<dbReference type="RefSeq" id="WP_220160905.1">
    <property type="nucleotide sequence ID" value="NZ_CP080507.1"/>
</dbReference>
<evidence type="ECO:0000256" key="2">
    <source>
        <dbReference type="ARBA" id="ARBA00022801"/>
    </source>
</evidence>
<dbReference type="PANTHER" id="PTHR33886:SF8">
    <property type="entry name" value="UNSATURATED RHAMNOGALACTURONAN HYDROLASE (EUROFUNG)"/>
    <property type="match status" value="1"/>
</dbReference>
<dbReference type="PROSITE" id="PS00502">
    <property type="entry name" value="POLYGALACTURONASE"/>
    <property type="match status" value="1"/>
</dbReference>
<feature type="chain" id="PRO_5034764870" evidence="5">
    <location>
        <begin position="19"/>
        <end position="856"/>
    </location>
</feature>